<comment type="caution">
    <text evidence="1">The sequence shown here is derived from an EMBL/GenBank/DDBJ whole genome shotgun (WGS) entry which is preliminary data.</text>
</comment>
<dbReference type="AlphaFoldDB" id="A0A0F9HUL1"/>
<evidence type="ECO:0000313" key="1">
    <source>
        <dbReference type="EMBL" id="KKL78792.1"/>
    </source>
</evidence>
<gene>
    <name evidence="1" type="ORF">LCGC14_2021330</name>
</gene>
<protein>
    <submittedName>
        <fullName evidence="1">Uncharacterized protein</fullName>
    </submittedName>
</protein>
<dbReference type="EMBL" id="LAZR01023350">
    <property type="protein sequence ID" value="KKL78792.1"/>
    <property type="molecule type" value="Genomic_DNA"/>
</dbReference>
<organism evidence="1">
    <name type="scientific">marine sediment metagenome</name>
    <dbReference type="NCBI Taxonomy" id="412755"/>
    <lineage>
        <taxon>unclassified sequences</taxon>
        <taxon>metagenomes</taxon>
        <taxon>ecological metagenomes</taxon>
    </lineage>
</organism>
<sequence>MSKKRKLAEIMELAKDGLFTDGGHHKQWFLEEIFKLAGGEIDEEMQQEFEEGIAP</sequence>
<proteinExistence type="predicted"/>
<accession>A0A0F9HUL1</accession>
<reference evidence="1" key="1">
    <citation type="journal article" date="2015" name="Nature">
        <title>Complex archaea that bridge the gap between prokaryotes and eukaryotes.</title>
        <authorList>
            <person name="Spang A."/>
            <person name="Saw J.H."/>
            <person name="Jorgensen S.L."/>
            <person name="Zaremba-Niedzwiedzka K."/>
            <person name="Martijn J."/>
            <person name="Lind A.E."/>
            <person name="van Eijk R."/>
            <person name="Schleper C."/>
            <person name="Guy L."/>
            <person name="Ettema T.J."/>
        </authorList>
    </citation>
    <scope>NUCLEOTIDE SEQUENCE</scope>
</reference>
<name>A0A0F9HUL1_9ZZZZ</name>